<accession>X1DS93</accession>
<proteinExistence type="predicted"/>
<protein>
    <submittedName>
        <fullName evidence="1">Uncharacterized protein</fullName>
    </submittedName>
</protein>
<feature type="non-terminal residue" evidence="1">
    <location>
        <position position="1"/>
    </location>
</feature>
<feature type="non-terminal residue" evidence="1">
    <location>
        <position position="110"/>
    </location>
</feature>
<sequence length="110" mass="11879">NAHTVGFTQQAFTATDGSTTIDWKLGNKFEFTFDDENQTFTFTAPTNPCNLVLVLIQDVTGSRTADWPGTVKWADGTAPTLSTAGDSIDIVSFYYDGTSYYGVGNNAFAV</sequence>
<gene>
    <name evidence="1" type="ORF">S01H4_65238</name>
</gene>
<name>X1DS93_9ZZZZ</name>
<dbReference type="EMBL" id="BART01039843">
    <property type="protein sequence ID" value="GAH23886.1"/>
    <property type="molecule type" value="Genomic_DNA"/>
</dbReference>
<comment type="caution">
    <text evidence="1">The sequence shown here is derived from an EMBL/GenBank/DDBJ whole genome shotgun (WGS) entry which is preliminary data.</text>
</comment>
<dbReference type="AlphaFoldDB" id="X1DS93"/>
<evidence type="ECO:0000313" key="1">
    <source>
        <dbReference type="EMBL" id="GAH23886.1"/>
    </source>
</evidence>
<organism evidence="1">
    <name type="scientific">marine sediment metagenome</name>
    <dbReference type="NCBI Taxonomy" id="412755"/>
    <lineage>
        <taxon>unclassified sequences</taxon>
        <taxon>metagenomes</taxon>
        <taxon>ecological metagenomes</taxon>
    </lineage>
</organism>
<reference evidence="1" key="1">
    <citation type="journal article" date="2014" name="Front. Microbiol.">
        <title>High frequency of phylogenetically diverse reductive dehalogenase-homologous genes in deep subseafloor sedimentary metagenomes.</title>
        <authorList>
            <person name="Kawai M."/>
            <person name="Futagami T."/>
            <person name="Toyoda A."/>
            <person name="Takaki Y."/>
            <person name="Nishi S."/>
            <person name="Hori S."/>
            <person name="Arai W."/>
            <person name="Tsubouchi T."/>
            <person name="Morono Y."/>
            <person name="Uchiyama I."/>
            <person name="Ito T."/>
            <person name="Fujiyama A."/>
            <person name="Inagaki F."/>
            <person name="Takami H."/>
        </authorList>
    </citation>
    <scope>NUCLEOTIDE SEQUENCE</scope>
    <source>
        <strain evidence="1">Expedition CK06-06</strain>
    </source>
</reference>